<protein>
    <recommendedName>
        <fullName evidence="5">Co-chaperone HscB C-terminal oligomerisation domain-containing protein</fullName>
    </recommendedName>
</protein>
<gene>
    <name evidence="6" type="ORF">DDB_G0280889</name>
</gene>
<dbReference type="GO" id="GO:0005739">
    <property type="term" value="C:mitochondrion"/>
    <property type="evidence" value="ECO:0000318"/>
    <property type="project" value="GO_Central"/>
</dbReference>
<keyword evidence="4" id="KW-1133">Transmembrane helix</keyword>
<dbReference type="InterPro" id="IPR036869">
    <property type="entry name" value="J_dom_sf"/>
</dbReference>
<dbReference type="RefSeq" id="XP_640965.1">
    <property type="nucleotide sequence ID" value="XM_635873.1"/>
</dbReference>
<dbReference type="SUPFAM" id="SSF47144">
    <property type="entry name" value="HSC20 (HSCB), C-terminal oligomerisation domain"/>
    <property type="match status" value="1"/>
</dbReference>
<keyword evidence="4" id="KW-0472">Membrane</keyword>
<evidence type="ECO:0000313" key="6">
    <source>
        <dbReference type="EMBL" id="EAL66986.1"/>
    </source>
</evidence>
<sequence>MNKTLNILFNNKNFKVVNPANIKFINNNNYYTSPINKYINNNNFIFNKSPESSINKFYSTTSTQNGCGNNSNCSSTCGSNNNNNNNNNNSSGSNHGSELLKKIKASPCWSCNEHIEKKKIFCPMCNKVQQMDDSIDIFYLFDMYVFILLHFLNLFLFFFCKPSFRVDLKDLSHRFKKLQKQLHPDLFEQSDSQKEKNISKEITTSLNTAHNILKSPFLRAEYILNQKGLDLSSVGDVDPEVLMEVLEVREAIDEGTEEDITKIAHENRQKINDVVEKLENEFQNKNYQEALKQTVYLRYLTRIQEEVHNRLDTHI</sequence>
<dbReference type="Reactome" id="R-DDI-6799198">
    <property type="pathway name" value="Complex I biogenesis"/>
</dbReference>
<dbReference type="EMBL" id="AAFI02000039">
    <property type="protein sequence ID" value="EAL66986.1"/>
    <property type="molecule type" value="Genomic_DNA"/>
</dbReference>
<proteinExistence type="inferred from homology"/>
<evidence type="ECO:0000256" key="3">
    <source>
        <dbReference type="SAM" id="Coils"/>
    </source>
</evidence>
<evidence type="ECO:0000256" key="1">
    <source>
        <dbReference type="ARBA" id="ARBA00010476"/>
    </source>
</evidence>
<dbReference type="STRING" id="44689.Q54UQ6"/>
<dbReference type="GO" id="GO:0051087">
    <property type="term" value="F:protein-folding chaperone binding"/>
    <property type="evidence" value="ECO:0007669"/>
    <property type="project" value="InterPro"/>
</dbReference>
<dbReference type="eggNOG" id="KOG3192">
    <property type="taxonomic scope" value="Eukaryota"/>
</dbReference>
<comment type="caution">
    <text evidence="6">The sequence shown here is derived from an EMBL/GenBank/DDBJ whole genome shotgun (WGS) entry which is preliminary data.</text>
</comment>
<dbReference type="PANTHER" id="PTHR14021:SF15">
    <property type="entry name" value="IRON-SULFUR CLUSTER CO-CHAPERONE PROTEIN HSCB"/>
    <property type="match status" value="1"/>
</dbReference>
<keyword evidence="2" id="KW-0143">Chaperone</keyword>
<dbReference type="FunFam" id="1.10.287.110:FF:000288">
    <property type="entry name" value="Co-chaperone, HscB-like protein"/>
    <property type="match status" value="1"/>
</dbReference>
<dbReference type="Reactome" id="R-DDI-1362409">
    <property type="pathway name" value="Mitochondrial iron-sulfur cluster biogenesis"/>
</dbReference>
<feature type="domain" description="Co-chaperone HscB C-terminal oligomerisation" evidence="5">
    <location>
        <begin position="238"/>
        <end position="308"/>
    </location>
</feature>
<dbReference type="Gene3D" id="1.20.1280.20">
    <property type="entry name" value="HscB, C-terminal domain"/>
    <property type="match status" value="1"/>
</dbReference>
<dbReference type="GO" id="GO:0001671">
    <property type="term" value="F:ATPase activator activity"/>
    <property type="evidence" value="ECO:0007669"/>
    <property type="project" value="InterPro"/>
</dbReference>
<feature type="transmembrane region" description="Helical" evidence="4">
    <location>
        <begin position="137"/>
        <end position="159"/>
    </location>
</feature>
<keyword evidence="4" id="KW-0812">Transmembrane</keyword>
<reference evidence="6 7" key="1">
    <citation type="journal article" date="2005" name="Nature">
        <title>The genome of the social amoeba Dictyostelium discoideum.</title>
        <authorList>
            <consortium name="The Dictyostelium discoideum Sequencing Consortium"/>
            <person name="Eichinger L."/>
            <person name="Pachebat J.A."/>
            <person name="Glockner G."/>
            <person name="Rajandream M.A."/>
            <person name="Sucgang R."/>
            <person name="Berriman M."/>
            <person name="Song J."/>
            <person name="Olsen R."/>
            <person name="Szafranski K."/>
            <person name="Xu Q."/>
            <person name="Tunggal B."/>
            <person name="Kummerfeld S."/>
            <person name="Madera M."/>
            <person name="Konfortov B.A."/>
            <person name="Rivero F."/>
            <person name="Bankier A.T."/>
            <person name="Lehmann R."/>
            <person name="Hamlin N."/>
            <person name="Davies R."/>
            <person name="Gaudet P."/>
            <person name="Fey P."/>
            <person name="Pilcher K."/>
            <person name="Chen G."/>
            <person name="Saunders D."/>
            <person name="Sodergren E."/>
            <person name="Davis P."/>
            <person name="Kerhornou A."/>
            <person name="Nie X."/>
            <person name="Hall N."/>
            <person name="Anjard C."/>
            <person name="Hemphill L."/>
            <person name="Bason N."/>
            <person name="Farbrother P."/>
            <person name="Desany B."/>
            <person name="Just E."/>
            <person name="Morio T."/>
            <person name="Rost R."/>
            <person name="Churcher C."/>
            <person name="Cooper J."/>
            <person name="Haydock S."/>
            <person name="van Driessche N."/>
            <person name="Cronin A."/>
            <person name="Goodhead I."/>
            <person name="Muzny D."/>
            <person name="Mourier T."/>
            <person name="Pain A."/>
            <person name="Lu M."/>
            <person name="Harper D."/>
            <person name="Lindsay R."/>
            <person name="Hauser H."/>
            <person name="James K."/>
            <person name="Quiles M."/>
            <person name="Madan Babu M."/>
            <person name="Saito T."/>
            <person name="Buchrieser C."/>
            <person name="Wardroper A."/>
            <person name="Felder M."/>
            <person name="Thangavelu M."/>
            <person name="Johnson D."/>
            <person name="Knights A."/>
            <person name="Loulseged H."/>
            <person name="Mungall K."/>
            <person name="Oliver K."/>
            <person name="Price C."/>
            <person name="Quail M.A."/>
            <person name="Urushihara H."/>
            <person name="Hernandez J."/>
            <person name="Rabbinowitsch E."/>
            <person name="Steffen D."/>
            <person name="Sanders M."/>
            <person name="Ma J."/>
            <person name="Kohara Y."/>
            <person name="Sharp S."/>
            <person name="Simmonds M."/>
            <person name="Spiegler S."/>
            <person name="Tivey A."/>
            <person name="Sugano S."/>
            <person name="White B."/>
            <person name="Walker D."/>
            <person name="Woodward J."/>
            <person name="Winckler T."/>
            <person name="Tanaka Y."/>
            <person name="Shaulsky G."/>
            <person name="Schleicher M."/>
            <person name="Weinstock G."/>
            <person name="Rosenthal A."/>
            <person name="Cox E.C."/>
            <person name="Chisholm R.L."/>
            <person name="Gibbs R."/>
            <person name="Loomis W.F."/>
            <person name="Platzer M."/>
            <person name="Kay R.R."/>
            <person name="Williams J."/>
            <person name="Dear P.H."/>
            <person name="Noegel A.A."/>
            <person name="Barrell B."/>
            <person name="Kuspa A."/>
        </authorList>
    </citation>
    <scope>NUCLEOTIDE SEQUENCE [LARGE SCALE GENOMIC DNA]</scope>
    <source>
        <strain evidence="6 7">AX4</strain>
    </source>
</reference>
<name>Q54UQ6_DICDI</name>
<feature type="coiled-coil region" evidence="3">
    <location>
        <begin position="261"/>
        <end position="288"/>
    </location>
</feature>
<dbReference type="Proteomes" id="UP000002195">
    <property type="component" value="Unassembled WGS sequence"/>
</dbReference>
<dbReference type="NCBIfam" id="TIGR00714">
    <property type="entry name" value="hscB"/>
    <property type="match status" value="1"/>
</dbReference>
<dbReference type="PhylomeDB" id="Q54UQ6"/>
<dbReference type="InParanoid" id="Q54UQ6"/>
<dbReference type="InterPro" id="IPR009073">
    <property type="entry name" value="HscB_oligo_C"/>
</dbReference>
<evidence type="ECO:0000256" key="2">
    <source>
        <dbReference type="ARBA" id="ARBA00023186"/>
    </source>
</evidence>
<dbReference type="AlphaFoldDB" id="Q54UQ6"/>
<dbReference type="PaxDb" id="44689-DDB0215234"/>
<organism evidence="6 7">
    <name type="scientific">Dictyostelium discoideum</name>
    <name type="common">Social amoeba</name>
    <dbReference type="NCBI Taxonomy" id="44689"/>
    <lineage>
        <taxon>Eukaryota</taxon>
        <taxon>Amoebozoa</taxon>
        <taxon>Evosea</taxon>
        <taxon>Eumycetozoa</taxon>
        <taxon>Dictyostelia</taxon>
        <taxon>Dictyosteliales</taxon>
        <taxon>Dictyosteliaceae</taxon>
        <taxon>Dictyostelium</taxon>
    </lineage>
</organism>
<evidence type="ECO:0000256" key="4">
    <source>
        <dbReference type="SAM" id="Phobius"/>
    </source>
</evidence>
<dbReference type="SMR" id="Q54UQ6"/>
<dbReference type="KEGG" id="ddi:DDB_G0280889"/>
<evidence type="ECO:0000259" key="5">
    <source>
        <dbReference type="Pfam" id="PF07743"/>
    </source>
</evidence>
<keyword evidence="3" id="KW-0175">Coiled coil</keyword>
<dbReference type="VEuPathDB" id="AmoebaDB:DDB_G0280889"/>
<dbReference type="InterPro" id="IPR036386">
    <property type="entry name" value="HscB_C_sf"/>
</dbReference>
<dbReference type="Gene3D" id="1.10.287.110">
    <property type="entry name" value="DnaJ domain"/>
    <property type="match status" value="1"/>
</dbReference>
<dbReference type="HOGENOM" id="CLU_068529_0_2_1"/>
<dbReference type="GO" id="GO:0051259">
    <property type="term" value="P:protein complex oligomerization"/>
    <property type="evidence" value="ECO:0007669"/>
    <property type="project" value="InterPro"/>
</dbReference>
<dbReference type="GO" id="GO:0044571">
    <property type="term" value="P:[2Fe-2S] cluster assembly"/>
    <property type="evidence" value="ECO:0000318"/>
    <property type="project" value="GO_Central"/>
</dbReference>
<dbReference type="Pfam" id="PF07743">
    <property type="entry name" value="HSCB_C"/>
    <property type="match status" value="1"/>
</dbReference>
<dbReference type="InterPro" id="IPR004640">
    <property type="entry name" value="HscB"/>
</dbReference>
<dbReference type="OMA" id="LLCEMRF"/>
<accession>Q54UQ6</accession>
<dbReference type="GeneID" id="8622769"/>
<comment type="similarity">
    <text evidence="1">Belongs to the HscB family.</text>
</comment>
<dbReference type="PANTHER" id="PTHR14021">
    <property type="entry name" value="IRON-SULFUR CLUSTER CO-CHAPERONE PROTEIN HSCB"/>
    <property type="match status" value="1"/>
</dbReference>
<dbReference type="SUPFAM" id="SSF46565">
    <property type="entry name" value="Chaperone J-domain"/>
    <property type="match status" value="1"/>
</dbReference>
<dbReference type="FunCoup" id="Q54UQ6">
    <property type="interactions" value="94"/>
</dbReference>
<dbReference type="Reactome" id="R-DDI-9865881">
    <property type="pathway name" value="Complex III assembly"/>
</dbReference>
<dbReference type="dictyBase" id="DDB_G0280889"/>
<evidence type="ECO:0000313" key="7">
    <source>
        <dbReference type="Proteomes" id="UP000002195"/>
    </source>
</evidence>
<keyword evidence="7" id="KW-1185">Reference proteome</keyword>